<comment type="subcellular location">
    <subcellularLocation>
        <location evidence="1">Cell membrane</location>
        <topology evidence="1">Multi-pass membrane protein</topology>
    </subcellularLocation>
</comment>
<feature type="domain" description="Major facilitator superfamily (MFS) profile" evidence="7">
    <location>
        <begin position="1"/>
        <end position="361"/>
    </location>
</feature>
<feature type="transmembrane region" description="Helical" evidence="6">
    <location>
        <begin position="248"/>
        <end position="267"/>
    </location>
</feature>
<keyword evidence="5 6" id="KW-0472">Membrane</keyword>
<dbReference type="PANTHER" id="PTHR23530:SF1">
    <property type="entry name" value="PERMEASE, MAJOR FACILITATOR SUPERFAMILY-RELATED"/>
    <property type="match status" value="1"/>
</dbReference>
<dbReference type="PROSITE" id="PS50850">
    <property type="entry name" value="MFS"/>
    <property type="match status" value="1"/>
</dbReference>
<dbReference type="PROSITE" id="PS00216">
    <property type="entry name" value="SUGAR_TRANSPORT_1"/>
    <property type="match status" value="1"/>
</dbReference>
<dbReference type="EMBL" id="CACRST010000024">
    <property type="protein sequence ID" value="VYT22988.1"/>
    <property type="molecule type" value="Genomic_DNA"/>
</dbReference>
<feature type="transmembrane region" description="Helical" evidence="6">
    <location>
        <begin position="214"/>
        <end position="236"/>
    </location>
</feature>
<dbReference type="GO" id="GO:0005886">
    <property type="term" value="C:plasma membrane"/>
    <property type="evidence" value="ECO:0007669"/>
    <property type="project" value="UniProtKB-SubCell"/>
</dbReference>
<dbReference type="PANTHER" id="PTHR23530">
    <property type="entry name" value="TRANSPORT PROTEIN-RELATED"/>
    <property type="match status" value="1"/>
</dbReference>
<keyword evidence="4 6" id="KW-1133">Transmembrane helix</keyword>
<dbReference type="InterPro" id="IPR005829">
    <property type="entry name" value="Sugar_transporter_CS"/>
</dbReference>
<feature type="transmembrane region" description="Helical" evidence="6">
    <location>
        <begin position="279"/>
        <end position="311"/>
    </location>
</feature>
<gene>
    <name evidence="8" type="ORF">BGLFYP119_02342</name>
</gene>
<keyword evidence="3 6" id="KW-0812">Transmembrane</keyword>
<dbReference type="InterPro" id="IPR020846">
    <property type="entry name" value="MFS_dom"/>
</dbReference>
<dbReference type="InterPro" id="IPR053160">
    <property type="entry name" value="MFS_DHA3_Transporter"/>
</dbReference>
<dbReference type="Gene3D" id="1.20.1250.20">
    <property type="entry name" value="MFS general substrate transporter like domains"/>
    <property type="match status" value="1"/>
</dbReference>
<sequence>MYKKQIVKLYLVAIFESFSLGNASWVALLALRGYSIAQIGILESIFHVVSLCGEIPSGVMADVLGRKRVMVLSRVMSLLSALAMIFSQSFWSIAAAVGINALSYNLASGAREALAYESLKKYGKESEYNRFSATEMMIYRIGTACSTLLAGLSLSLGYKKAYSADVVLGIFAVTAAMGLTEMQKACSREKKGILVRCRECVTESGLFLKKNPKVFGLIMINSFVGAVSTLLLFFLQAKLPQMGLNPSLLGPALFLMQMGAAFGAKLVQYCQKLRFGKIIVCSVVGIMAGLVSLIFGNPYFVIAGGFIAAFFDDFMEVRADIMLNEQIPSEQRATLVSVSSFCFSMIMILLSPFMGWIFDKI</sequence>
<feature type="transmembrane region" description="Helical" evidence="6">
    <location>
        <begin position="9"/>
        <end position="30"/>
    </location>
</feature>
<feature type="transmembrane region" description="Helical" evidence="6">
    <location>
        <begin position="331"/>
        <end position="358"/>
    </location>
</feature>
<evidence type="ECO:0000256" key="6">
    <source>
        <dbReference type="SAM" id="Phobius"/>
    </source>
</evidence>
<dbReference type="GO" id="GO:0022857">
    <property type="term" value="F:transmembrane transporter activity"/>
    <property type="evidence" value="ECO:0007669"/>
    <property type="project" value="InterPro"/>
</dbReference>
<keyword evidence="2" id="KW-0813">Transport</keyword>
<feature type="transmembrane region" description="Helical" evidence="6">
    <location>
        <begin position="137"/>
        <end position="156"/>
    </location>
</feature>
<evidence type="ECO:0000256" key="5">
    <source>
        <dbReference type="ARBA" id="ARBA00023136"/>
    </source>
</evidence>
<evidence type="ECO:0000313" key="8">
    <source>
        <dbReference type="EMBL" id="VYT22988.1"/>
    </source>
</evidence>
<proteinExistence type="predicted"/>
<dbReference type="SUPFAM" id="SSF103473">
    <property type="entry name" value="MFS general substrate transporter"/>
    <property type="match status" value="1"/>
</dbReference>
<dbReference type="Pfam" id="PF07690">
    <property type="entry name" value="MFS_1"/>
    <property type="match status" value="1"/>
</dbReference>
<accession>A0A6N2UYS5</accession>
<protein>
    <submittedName>
        <fullName evidence="8">Major Facilitator Superfamily protein</fullName>
    </submittedName>
</protein>
<evidence type="ECO:0000256" key="4">
    <source>
        <dbReference type="ARBA" id="ARBA00022989"/>
    </source>
</evidence>
<reference evidence="8" key="1">
    <citation type="submission" date="2019-11" db="EMBL/GenBank/DDBJ databases">
        <authorList>
            <person name="Feng L."/>
        </authorList>
    </citation>
    <scope>NUCLEOTIDE SEQUENCE</scope>
    <source>
        <strain evidence="8">BgluceraseaLFYP119</strain>
    </source>
</reference>
<dbReference type="InterPro" id="IPR036259">
    <property type="entry name" value="MFS_trans_sf"/>
</dbReference>
<feature type="transmembrane region" description="Helical" evidence="6">
    <location>
        <begin position="36"/>
        <end position="57"/>
    </location>
</feature>
<dbReference type="InterPro" id="IPR011701">
    <property type="entry name" value="MFS"/>
</dbReference>
<organism evidence="8">
    <name type="scientific">Blautia glucerasea</name>
    <dbReference type="NCBI Taxonomy" id="536633"/>
    <lineage>
        <taxon>Bacteria</taxon>
        <taxon>Bacillati</taxon>
        <taxon>Bacillota</taxon>
        <taxon>Clostridia</taxon>
        <taxon>Lachnospirales</taxon>
        <taxon>Lachnospiraceae</taxon>
        <taxon>Blautia</taxon>
    </lineage>
</organism>
<evidence type="ECO:0000256" key="1">
    <source>
        <dbReference type="ARBA" id="ARBA00004651"/>
    </source>
</evidence>
<evidence type="ECO:0000256" key="3">
    <source>
        <dbReference type="ARBA" id="ARBA00022692"/>
    </source>
</evidence>
<dbReference type="CDD" id="cd06174">
    <property type="entry name" value="MFS"/>
    <property type="match status" value="1"/>
</dbReference>
<dbReference type="AlphaFoldDB" id="A0A6N2UYS5"/>
<dbReference type="RefSeq" id="WP_156354813.1">
    <property type="nucleotide sequence ID" value="NZ_CACRST010000024.1"/>
</dbReference>
<name>A0A6N2UYS5_9FIRM</name>
<evidence type="ECO:0000256" key="2">
    <source>
        <dbReference type="ARBA" id="ARBA00022448"/>
    </source>
</evidence>
<evidence type="ECO:0000259" key="7">
    <source>
        <dbReference type="PROSITE" id="PS50850"/>
    </source>
</evidence>